<comment type="similarity">
    <text evidence="8">Belongs to the xlnR/xlr1 family.</text>
</comment>
<organism evidence="13">
    <name type="scientific">Dissoconium aciculare CBS 342.82</name>
    <dbReference type="NCBI Taxonomy" id="1314786"/>
    <lineage>
        <taxon>Eukaryota</taxon>
        <taxon>Fungi</taxon>
        <taxon>Dikarya</taxon>
        <taxon>Ascomycota</taxon>
        <taxon>Pezizomycotina</taxon>
        <taxon>Dothideomycetes</taxon>
        <taxon>Dothideomycetidae</taxon>
        <taxon>Mycosphaerellales</taxon>
        <taxon>Dissoconiaceae</taxon>
        <taxon>Dissoconium</taxon>
    </lineage>
</organism>
<feature type="transmembrane region" description="Helical" evidence="10">
    <location>
        <begin position="810"/>
        <end position="830"/>
    </location>
</feature>
<dbReference type="Pfam" id="PF04082">
    <property type="entry name" value="Fungal_trans"/>
    <property type="match status" value="1"/>
</dbReference>
<keyword evidence="7" id="KW-0539">Nucleus</keyword>
<dbReference type="InterPro" id="IPR001138">
    <property type="entry name" value="Zn2Cys6_DnaBD"/>
</dbReference>
<evidence type="ECO:0000313" key="12">
    <source>
        <dbReference type="Proteomes" id="UP000504637"/>
    </source>
</evidence>
<dbReference type="InterPro" id="IPR051439">
    <property type="entry name" value="XlnR/Xlr1"/>
</dbReference>
<evidence type="ECO:0000256" key="7">
    <source>
        <dbReference type="ARBA" id="ARBA00023242"/>
    </source>
</evidence>
<dbReference type="InterPro" id="IPR007219">
    <property type="entry name" value="XnlR_reg_dom"/>
</dbReference>
<protein>
    <recommendedName>
        <fullName evidence="11">Zn(2)-C6 fungal-type domain-containing protein</fullName>
    </recommendedName>
</protein>
<keyword evidence="2" id="KW-0862">Zinc</keyword>
<dbReference type="GO" id="GO:0006351">
    <property type="term" value="P:DNA-templated transcription"/>
    <property type="evidence" value="ECO:0007669"/>
    <property type="project" value="InterPro"/>
</dbReference>
<evidence type="ECO:0000259" key="11">
    <source>
        <dbReference type="PROSITE" id="PS50048"/>
    </source>
</evidence>
<evidence type="ECO:0000256" key="3">
    <source>
        <dbReference type="ARBA" id="ARBA00023015"/>
    </source>
</evidence>
<keyword evidence="10" id="KW-0812">Transmembrane</keyword>
<dbReference type="GO" id="GO:0000981">
    <property type="term" value="F:DNA-binding transcription factor activity, RNA polymerase II-specific"/>
    <property type="evidence" value="ECO:0007669"/>
    <property type="project" value="InterPro"/>
</dbReference>
<feature type="domain" description="Zn(2)-C6 fungal-type" evidence="11">
    <location>
        <begin position="76"/>
        <end position="105"/>
    </location>
</feature>
<feature type="region of interest" description="Disordered" evidence="9">
    <location>
        <begin position="1"/>
        <end position="25"/>
    </location>
</feature>
<dbReference type="PANTHER" id="PTHR47663">
    <property type="entry name" value="XYLANOLYTIC TRANSCRIPTIONAL ACTIVATOR XLNR-RELATED"/>
    <property type="match status" value="1"/>
</dbReference>
<dbReference type="Proteomes" id="UP000504637">
    <property type="component" value="Unplaced"/>
</dbReference>
<dbReference type="GO" id="GO:0008270">
    <property type="term" value="F:zinc ion binding"/>
    <property type="evidence" value="ECO:0007669"/>
    <property type="project" value="InterPro"/>
</dbReference>
<dbReference type="FunFam" id="4.10.240.10:FF:000004">
    <property type="entry name" value="Xylanolytic transcriptional activator XlnR"/>
    <property type="match status" value="1"/>
</dbReference>
<dbReference type="SMART" id="SM00906">
    <property type="entry name" value="Fungal_trans"/>
    <property type="match status" value="1"/>
</dbReference>
<dbReference type="Pfam" id="PF00172">
    <property type="entry name" value="Zn_clus"/>
    <property type="match status" value="1"/>
</dbReference>
<feature type="region of interest" description="Disordered" evidence="9">
    <location>
        <begin position="521"/>
        <end position="555"/>
    </location>
</feature>
<keyword evidence="1" id="KW-0479">Metal-binding</keyword>
<dbReference type="AlphaFoldDB" id="A0A6J3M1B8"/>
<keyword evidence="3" id="KW-0805">Transcription regulation</keyword>
<evidence type="ECO:0000256" key="2">
    <source>
        <dbReference type="ARBA" id="ARBA00022833"/>
    </source>
</evidence>
<dbReference type="RefSeq" id="XP_033458714.1">
    <property type="nucleotide sequence ID" value="XM_033606838.1"/>
</dbReference>
<accession>A0A6J3M1B8</accession>
<feature type="compositionally biased region" description="Polar residues" evidence="9">
    <location>
        <begin position="178"/>
        <end position="192"/>
    </location>
</feature>
<feature type="compositionally biased region" description="Low complexity" evidence="9">
    <location>
        <begin position="168"/>
        <end position="177"/>
    </location>
</feature>
<dbReference type="CDD" id="cd00067">
    <property type="entry name" value="GAL4"/>
    <property type="match status" value="1"/>
</dbReference>
<dbReference type="PANTHER" id="PTHR47663:SF1">
    <property type="entry name" value="XYLANOLYTIC TRANSCRIPTIONAL ACTIVATOR XLNR-RELATED"/>
    <property type="match status" value="1"/>
</dbReference>
<reference evidence="13" key="1">
    <citation type="submission" date="2020-01" db="EMBL/GenBank/DDBJ databases">
        <authorList>
            <consortium name="DOE Joint Genome Institute"/>
            <person name="Haridas S."/>
            <person name="Albert R."/>
            <person name="Binder M."/>
            <person name="Bloem J."/>
            <person name="Labutti K."/>
            <person name="Salamov A."/>
            <person name="Andreopoulos B."/>
            <person name="Baker S.E."/>
            <person name="Barry K."/>
            <person name="Bills G."/>
            <person name="Bluhm B.H."/>
            <person name="Cannon C."/>
            <person name="Castanera R."/>
            <person name="Culley D.E."/>
            <person name="Daum C."/>
            <person name="Ezra D."/>
            <person name="Gonzalez J.B."/>
            <person name="Henrissat B."/>
            <person name="Kuo A."/>
            <person name="Liang C."/>
            <person name="Lipzen A."/>
            <person name="Lutzoni F."/>
            <person name="Magnuson J."/>
            <person name="Mondo S."/>
            <person name="Nolan M."/>
            <person name="Ohm R."/>
            <person name="Pangilinan J."/>
            <person name="Park H.-J."/>
            <person name="Ramirez L."/>
            <person name="Alfaro M."/>
            <person name="Sun H."/>
            <person name="Tritt A."/>
            <person name="Yoshinaga Y."/>
            <person name="Zwiers L.-H."/>
            <person name="Turgeon B.G."/>
            <person name="Goodwin S.B."/>
            <person name="Spatafora J.W."/>
            <person name="Crous P.W."/>
            <person name="Grigoriev I.V."/>
        </authorList>
    </citation>
    <scope>NUCLEOTIDE SEQUENCE</scope>
    <source>
        <strain evidence="13">CBS 342.82</strain>
    </source>
</reference>
<gene>
    <name evidence="13" type="ORF">K489DRAFT_395297</name>
</gene>
<dbReference type="InterPro" id="IPR036864">
    <property type="entry name" value="Zn2-C6_fun-type_DNA-bd_sf"/>
</dbReference>
<sequence>MAIHQPRNLMPLSQGHDHSDPTPLHQIRTQSRIGDVNHESITHVSKHILAYDRSPKETAANGKSAKQAIRRRISRACDQCNQLRTKCDGQQPCAHCKDSRLPCEYARERKKRGKASKKEIAEQKFKAAASGVRDTQRDSPEDSYTDEEDISDPPASALKLGEKRSRTSRPSVTSRMSASNMTNEDQSNSPNTGAPLPETLIPTNDVGTYSTVARADHRLANVADSGVHSEGRSDLRSGYDSLIGYHQDVSSANSMPRNMLPATGTIVMPSLSHGNQAGSYSDTQFPLLSPDGQQAIAGPNFNFGQSPLAGGFFGQSPQAGASAWMALSSPSGTMYPTLHAVSSYDESGLKYPVLEPLLPYIASIMPVNIACELLEFYFSSTSSTFVHPQSPHVTGVFLRKRSFLRTNNPRHTTPALLASMLWVSAQTSDSAYLNTPVTARNRVLQQLLELCLSLLKPLVHGSRVSEQEGGLPGVAACVDDIATYIHLATVISASEHKAASIRWWKIAWTLARELKLGRELPPNPDPLSRHGHELDADLNANGGSNPRTDSRSGIPGFFSEEEREERRRIWWHCYIVDRHLALCYNRPLTLLDAECSNLLQPDSDINWQAGDYYRSSSGGQYGSTGHGDDNSSQRGRGPAFECTGHSIFGYFLPIATILGEIVELNQARNHPVFGMSFFNSLEWNTRVAEISQQLQTYGRSLEALQAYYAVPLDLIDSDLHCEKEFRYPFLSGLPRPNPETVHHTKIVVAYGTHLMHTMHILLNGKWDPISLLDDTDGWIQSQSYLHAHRHAVSAAEAINAILDYDPDLSFMPWFFGIYLLQASFLLLLIADQLQIKAQPNVVRACEVIIRAHEACVATLSTEYQRNFRKVMRSALAPMKGRMIENPGENQNRRREVLGLYRWTPDGTGLAL</sequence>
<evidence type="ECO:0000256" key="9">
    <source>
        <dbReference type="SAM" id="MobiDB-lite"/>
    </source>
</evidence>
<name>A0A6J3M1B8_9PEZI</name>
<keyword evidence="4" id="KW-0238">DNA-binding</keyword>
<keyword evidence="10" id="KW-0472">Membrane</keyword>
<dbReference type="SUPFAM" id="SSF57701">
    <property type="entry name" value="Zn2/Cys6 DNA-binding domain"/>
    <property type="match status" value="1"/>
</dbReference>
<dbReference type="PROSITE" id="PS50048">
    <property type="entry name" value="ZN2_CY6_FUNGAL_2"/>
    <property type="match status" value="1"/>
</dbReference>
<dbReference type="Gene3D" id="4.10.240.10">
    <property type="entry name" value="Zn(2)-C6 fungal-type DNA-binding domain"/>
    <property type="match status" value="1"/>
</dbReference>
<reference evidence="13" key="2">
    <citation type="submission" date="2020-04" db="EMBL/GenBank/DDBJ databases">
        <authorList>
            <consortium name="NCBI Genome Project"/>
        </authorList>
    </citation>
    <scope>NUCLEOTIDE SEQUENCE</scope>
    <source>
        <strain evidence="13">CBS 342.82</strain>
    </source>
</reference>
<evidence type="ECO:0000313" key="13">
    <source>
        <dbReference type="RefSeq" id="XP_033458714.1"/>
    </source>
</evidence>
<keyword evidence="12" id="KW-1185">Reference proteome</keyword>
<dbReference type="CDD" id="cd12148">
    <property type="entry name" value="fungal_TF_MHR"/>
    <property type="match status" value="1"/>
</dbReference>
<feature type="compositionally biased region" description="Basic and acidic residues" evidence="9">
    <location>
        <begin position="116"/>
        <end position="125"/>
    </location>
</feature>
<dbReference type="GeneID" id="54364638"/>
<dbReference type="OrthoDB" id="5365785at2759"/>
<feature type="region of interest" description="Disordered" evidence="9">
    <location>
        <begin position="110"/>
        <end position="201"/>
    </location>
</feature>
<dbReference type="GO" id="GO:0003677">
    <property type="term" value="F:DNA binding"/>
    <property type="evidence" value="ECO:0007669"/>
    <property type="project" value="UniProtKB-KW"/>
</dbReference>
<reference evidence="13" key="3">
    <citation type="submission" date="2025-08" db="UniProtKB">
        <authorList>
            <consortium name="RefSeq"/>
        </authorList>
    </citation>
    <scope>IDENTIFICATION</scope>
    <source>
        <strain evidence="13">CBS 342.82</strain>
    </source>
</reference>
<evidence type="ECO:0000256" key="6">
    <source>
        <dbReference type="ARBA" id="ARBA00023163"/>
    </source>
</evidence>
<evidence type="ECO:0000256" key="4">
    <source>
        <dbReference type="ARBA" id="ARBA00023125"/>
    </source>
</evidence>
<evidence type="ECO:0000256" key="1">
    <source>
        <dbReference type="ARBA" id="ARBA00022723"/>
    </source>
</evidence>
<feature type="compositionally biased region" description="Acidic residues" evidence="9">
    <location>
        <begin position="141"/>
        <end position="151"/>
    </location>
</feature>
<evidence type="ECO:0000256" key="5">
    <source>
        <dbReference type="ARBA" id="ARBA00023159"/>
    </source>
</evidence>
<evidence type="ECO:0000256" key="10">
    <source>
        <dbReference type="SAM" id="Phobius"/>
    </source>
</evidence>
<keyword evidence="10" id="KW-1133">Transmembrane helix</keyword>
<evidence type="ECO:0000256" key="8">
    <source>
        <dbReference type="ARBA" id="ARBA00037990"/>
    </source>
</evidence>
<keyword evidence="5" id="KW-0010">Activator</keyword>
<dbReference type="SMART" id="SM00066">
    <property type="entry name" value="GAL4"/>
    <property type="match status" value="1"/>
</dbReference>
<proteinExistence type="inferred from homology"/>
<keyword evidence="6" id="KW-0804">Transcription</keyword>